<dbReference type="InterPro" id="IPR003593">
    <property type="entry name" value="AAA+_ATPase"/>
</dbReference>
<name>A0ABV4V823_9BACL</name>
<feature type="domain" description="AAA+ ATPase" evidence="2">
    <location>
        <begin position="40"/>
        <end position="182"/>
    </location>
</feature>
<evidence type="ECO:0000313" key="4">
    <source>
        <dbReference type="Proteomes" id="UP001575622"/>
    </source>
</evidence>
<dbReference type="InterPro" id="IPR001270">
    <property type="entry name" value="ClpA/B"/>
</dbReference>
<evidence type="ECO:0000259" key="2">
    <source>
        <dbReference type="SMART" id="SM00382"/>
    </source>
</evidence>
<dbReference type="InterPro" id="IPR050513">
    <property type="entry name" value="RavA_ATPases"/>
</dbReference>
<evidence type="ECO:0000313" key="3">
    <source>
        <dbReference type="EMBL" id="MFB0846246.1"/>
    </source>
</evidence>
<comment type="caution">
    <text evidence="3">The sequence shown here is derived from an EMBL/GenBank/DDBJ whole genome shotgun (WGS) entry which is preliminary data.</text>
</comment>
<sequence length="435" mass="50885">MDMNELESIRHKLEQAIGHLEARFLEREELIRVLLLGLMAGENALLIGPPGTAKSQLARALSQLFGSGRWFDYLLTRFTTPDEMFGPVSLQRLKADQYVRQTDGYLPAADFAFLDEIFKANSAILNALLSILNERVFFNGQEKQSVPLLFLIAASNELPEENEQLAALYDRFLIRYEVGYLKQMSSYEKMFQLPDEPLPALLSLRDIETVRRASADVVIPETMIYMLYQLKTELEAKEFALSDRRWRKIGQVWKTSAALNGRHEVTVWDTVYTPHMLWDLPEDYGTLKEIFQKVFQEGLKQETEKELPLRRYDRIAKHWLEEEDALHAFQFKKEVGGRLSKEEQDKARANLEECRLELEDKARELQSKLVQWLQREKDLPGYIRNRNFMLLQTAEYAVKYTHLRIQGERILQSMQGLYRTLFDREIPGVQYDYTL</sequence>
<dbReference type="Pfam" id="PF20030">
    <property type="entry name" value="bpMoxR"/>
    <property type="match status" value="1"/>
</dbReference>
<keyword evidence="4" id="KW-1185">Reference proteome</keyword>
<keyword evidence="1" id="KW-0175">Coiled coil</keyword>
<dbReference type="RefSeq" id="WP_373956329.1">
    <property type="nucleotide sequence ID" value="NZ_JBHDLN010000020.1"/>
</dbReference>
<dbReference type="InterPro" id="IPR041538">
    <property type="entry name" value="RavA-like_AAA_lid"/>
</dbReference>
<accession>A0ABV4V823</accession>
<dbReference type="Pfam" id="PF17868">
    <property type="entry name" value="AAA_lid_8"/>
    <property type="match status" value="1"/>
</dbReference>
<gene>
    <name evidence="3" type="ORF">ACEU3E_29030</name>
</gene>
<dbReference type="PRINTS" id="PR00300">
    <property type="entry name" value="CLPPROTEASEA"/>
</dbReference>
<dbReference type="Proteomes" id="UP001575622">
    <property type="component" value="Unassembled WGS sequence"/>
</dbReference>
<dbReference type="InterPro" id="IPR045427">
    <property type="entry name" value="MoxR"/>
</dbReference>
<dbReference type="CDD" id="cd00009">
    <property type="entry name" value="AAA"/>
    <property type="match status" value="1"/>
</dbReference>
<dbReference type="PANTHER" id="PTHR32204:SF0">
    <property type="entry name" value="ATPASE RAVA"/>
    <property type="match status" value="1"/>
</dbReference>
<feature type="coiled-coil region" evidence="1">
    <location>
        <begin position="341"/>
        <end position="375"/>
    </location>
</feature>
<dbReference type="PANTHER" id="PTHR32204">
    <property type="entry name" value="ATPASE RAVA"/>
    <property type="match status" value="1"/>
</dbReference>
<dbReference type="Gene3D" id="3.40.50.300">
    <property type="entry name" value="P-loop containing nucleotide triphosphate hydrolases"/>
    <property type="match status" value="1"/>
</dbReference>
<evidence type="ECO:0000256" key="1">
    <source>
        <dbReference type="SAM" id="Coils"/>
    </source>
</evidence>
<dbReference type="SMART" id="SM00382">
    <property type="entry name" value="AAA"/>
    <property type="match status" value="1"/>
</dbReference>
<proteinExistence type="predicted"/>
<reference evidence="3 4" key="1">
    <citation type="submission" date="2024-09" db="EMBL/GenBank/DDBJ databases">
        <authorList>
            <person name="Makale K.P.P."/>
            <person name="Makhzoum A."/>
            <person name="Rantong G."/>
            <person name="Rahube T.O."/>
        </authorList>
    </citation>
    <scope>NUCLEOTIDE SEQUENCE [LARGE SCALE GENOMIC DNA]</scope>
    <source>
        <strain evidence="3 4">KM_D13</strain>
    </source>
</reference>
<dbReference type="EMBL" id="JBHDLN010000020">
    <property type="protein sequence ID" value="MFB0846246.1"/>
    <property type="molecule type" value="Genomic_DNA"/>
</dbReference>
<dbReference type="SUPFAM" id="SSF52540">
    <property type="entry name" value="P-loop containing nucleoside triphosphate hydrolases"/>
    <property type="match status" value="1"/>
</dbReference>
<organism evidence="3 4">
    <name type="scientific">Paenibacillus oleatilyticus</name>
    <dbReference type="NCBI Taxonomy" id="2594886"/>
    <lineage>
        <taxon>Bacteria</taxon>
        <taxon>Bacillati</taxon>
        <taxon>Bacillota</taxon>
        <taxon>Bacilli</taxon>
        <taxon>Bacillales</taxon>
        <taxon>Paenibacillaceae</taxon>
        <taxon>Paenibacillus</taxon>
    </lineage>
</organism>
<protein>
    <submittedName>
        <fullName evidence="3">AAA family ATPase</fullName>
    </submittedName>
</protein>
<dbReference type="InterPro" id="IPR027417">
    <property type="entry name" value="P-loop_NTPase"/>
</dbReference>